<reference evidence="1" key="1">
    <citation type="submission" date="2013-08" db="EMBL/GenBank/DDBJ databases">
        <authorList>
            <person name="Mendez C."/>
            <person name="Richter M."/>
            <person name="Ferrer M."/>
            <person name="Sanchez J."/>
        </authorList>
    </citation>
    <scope>NUCLEOTIDE SEQUENCE</scope>
</reference>
<sequence length="168" mass="18718">CAFNYDAHASEFDKLGRIPVLKARMNADLHMADDLKNTGKGNLFVIFGEPDIDILDAEGGQVRVKVNGVDVFHPNTGEVRSDGPDGIACWFIDTDYNEESFFVRQAYFLGQNDPYKALKTTLKAEINEDAWATLHSDISRPFGKPKSGRIAVKVINHLGDEVMKVFKV</sequence>
<name>T0ZXF3_9ZZZZ</name>
<comment type="caution">
    <text evidence="1">The sequence shown here is derived from an EMBL/GenBank/DDBJ whole genome shotgun (WGS) entry which is preliminary data.</text>
</comment>
<evidence type="ECO:0000313" key="1">
    <source>
        <dbReference type="EMBL" id="EQD49248.1"/>
    </source>
</evidence>
<dbReference type="AlphaFoldDB" id="T0ZXF3"/>
<dbReference type="GO" id="GO:0032259">
    <property type="term" value="P:methylation"/>
    <property type="evidence" value="ECO:0007669"/>
    <property type="project" value="UniProtKB-KW"/>
</dbReference>
<reference evidence="1" key="2">
    <citation type="journal article" date="2014" name="ISME J.">
        <title>Microbial stratification in low pH oxic and suboxic macroscopic growths along an acid mine drainage.</title>
        <authorList>
            <person name="Mendez-Garcia C."/>
            <person name="Mesa V."/>
            <person name="Sprenger R.R."/>
            <person name="Richter M."/>
            <person name="Diez M.S."/>
            <person name="Solano J."/>
            <person name="Bargiela R."/>
            <person name="Golyshina O.V."/>
            <person name="Manteca A."/>
            <person name="Ramos J.L."/>
            <person name="Gallego J.R."/>
            <person name="Llorente I."/>
            <person name="Martins Dos Santos V.A."/>
            <person name="Jensen O.N."/>
            <person name="Pelaez A.I."/>
            <person name="Sanchez J."/>
            <person name="Ferrer M."/>
        </authorList>
    </citation>
    <scope>NUCLEOTIDE SEQUENCE</scope>
</reference>
<accession>T0ZXF3</accession>
<dbReference type="EMBL" id="AUZY01007651">
    <property type="protein sequence ID" value="EQD49248.1"/>
    <property type="molecule type" value="Genomic_DNA"/>
</dbReference>
<protein>
    <submittedName>
        <fullName evidence="1">Modification methylase</fullName>
    </submittedName>
</protein>
<organism evidence="1">
    <name type="scientific">mine drainage metagenome</name>
    <dbReference type="NCBI Taxonomy" id="410659"/>
    <lineage>
        <taxon>unclassified sequences</taxon>
        <taxon>metagenomes</taxon>
        <taxon>ecological metagenomes</taxon>
    </lineage>
</organism>
<keyword evidence="1" id="KW-0808">Transferase</keyword>
<gene>
    <name evidence="1" type="ORF">B1B_11736</name>
</gene>
<feature type="non-terminal residue" evidence="1">
    <location>
        <position position="1"/>
    </location>
</feature>
<keyword evidence="1" id="KW-0489">Methyltransferase</keyword>
<proteinExistence type="predicted"/>
<dbReference type="GO" id="GO:0008168">
    <property type="term" value="F:methyltransferase activity"/>
    <property type="evidence" value="ECO:0007669"/>
    <property type="project" value="UniProtKB-KW"/>
</dbReference>